<proteinExistence type="predicted"/>
<dbReference type="STRING" id="1123243.SAMN02745190_00377"/>
<gene>
    <name evidence="1" type="ORF">SAMN02745190_00377</name>
</gene>
<accession>A0A1M4T6B5</accession>
<sequence length="147" mass="16421">MERVIVRVRGEQKDLMGEKSSIEMVTEGRHYYKGGKHYVLYDDTSVEEAGKTAAVLKISPDSLTLLRHGGVEMEQHFALQEKSVSQYRTPFGELEMVIRTDELAIEYGTATGCVDVGYDVSINGRPQSRNLLHIEVSMAAGEAERLN</sequence>
<protein>
    <submittedName>
        <fullName evidence="1">Uncharacterized beta-barrel protein YwiB, DUF1934 family</fullName>
    </submittedName>
</protein>
<organism evidence="1 2">
    <name type="scientific">Schwartzia succinivorans DSM 10502</name>
    <dbReference type="NCBI Taxonomy" id="1123243"/>
    <lineage>
        <taxon>Bacteria</taxon>
        <taxon>Bacillati</taxon>
        <taxon>Bacillota</taxon>
        <taxon>Negativicutes</taxon>
        <taxon>Selenomonadales</taxon>
        <taxon>Selenomonadaceae</taxon>
        <taxon>Schwartzia</taxon>
    </lineage>
</organism>
<dbReference type="Proteomes" id="UP000184404">
    <property type="component" value="Unassembled WGS sequence"/>
</dbReference>
<dbReference type="AlphaFoldDB" id="A0A1M4T6B5"/>
<keyword evidence="2" id="KW-1185">Reference proteome</keyword>
<dbReference type="Pfam" id="PF09148">
    <property type="entry name" value="DUF1934"/>
    <property type="match status" value="1"/>
</dbReference>
<dbReference type="InterPro" id="IPR015231">
    <property type="entry name" value="DUF1934"/>
</dbReference>
<evidence type="ECO:0000313" key="2">
    <source>
        <dbReference type="Proteomes" id="UP000184404"/>
    </source>
</evidence>
<dbReference type="InterPro" id="IPR012674">
    <property type="entry name" value="Calycin"/>
</dbReference>
<name>A0A1M4T6B5_9FIRM</name>
<evidence type="ECO:0000313" key="1">
    <source>
        <dbReference type="EMBL" id="SHE39894.1"/>
    </source>
</evidence>
<dbReference type="Gene3D" id="2.40.128.20">
    <property type="match status" value="1"/>
</dbReference>
<reference evidence="1 2" key="1">
    <citation type="submission" date="2016-11" db="EMBL/GenBank/DDBJ databases">
        <authorList>
            <person name="Jaros S."/>
            <person name="Januszkiewicz K."/>
            <person name="Wedrychowicz H."/>
        </authorList>
    </citation>
    <scope>NUCLEOTIDE SEQUENCE [LARGE SCALE GENOMIC DNA]</scope>
    <source>
        <strain evidence="1 2">DSM 10502</strain>
    </source>
</reference>
<dbReference type="EMBL" id="FQUG01000002">
    <property type="protein sequence ID" value="SHE39894.1"/>
    <property type="molecule type" value="Genomic_DNA"/>
</dbReference>
<dbReference type="RefSeq" id="WP_072934475.1">
    <property type="nucleotide sequence ID" value="NZ_FQUG01000002.1"/>
</dbReference>
<dbReference type="OrthoDB" id="1680906at2"/>
<dbReference type="SUPFAM" id="SSF50814">
    <property type="entry name" value="Lipocalins"/>
    <property type="match status" value="1"/>
</dbReference>